<organism evidence="1 2">
    <name type="scientific">Globodera rostochiensis</name>
    <name type="common">Golden nematode worm</name>
    <name type="synonym">Heterodera rostochiensis</name>
    <dbReference type="NCBI Taxonomy" id="31243"/>
    <lineage>
        <taxon>Eukaryota</taxon>
        <taxon>Metazoa</taxon>
        <taxon>Ecdysozoa</taxon>
        <taxon>Nematoda</taxon>
        <taxon>Chromadorea</taxon>
        <taxon>Rhabditida</taxon>
        <taxon>Tylenchina</taxon>
        <taxon>Tylenchomorpha</taxon>
        <taxon>Tylenchoidea</taxon>
        <taxon>Heteroderidae</taxon>
        <taxon>Heteroderinae</taxon>
        <taxon>Globodera</taxon>
    </lineage>
</organism>
<dbReference type="Proteomes" id="UP000887572">
    <property type="component" value="Unplaced"/>
</dbReference>
<sequence length="205" mass="23255">MREVDIPLDDKGKFRKLKVRLLSTEIRPFLRLHPLLPAGDCIVVTSAGTRAGLRLLRHFLTGMEWNVLDWACPQSNHSKPPFRIVVCPHPSEALDAPPPFGTQMLTHLSSDRVQHSILWINRLSPSSPNSNFSHRSSNLKCPHHFWPVHATTLASCVGPGILHSREGRELRTKGHPNALYPSNNHQTAYVKHHNHLLLQKHFCKK</sequence>
<proteinExistence type="predicted"/>
<name>A0A914I9F2_GLORO</name>
<dbReference type="WBParaSite" id="Gr19_v10_g7843.t2">
    <property type="protein sequence ID" value="Gr19_v10_g7843.t2"/>
    <property type="gene ID" value="Gr19_v10_g7843"/>
</dbReference>
<dbReference type="AlphaFoldDB" id="A0A914I9F2"/>
<keyword evidence="1" id="KW-1185">Reference proteome</keyword>
<accession>A0A914I9F2</accession>
<protein>
    <submittedName>
        <fullName evidence="2">Uncharacterized protein</fullName>
    </submittedName>
</protein>
<evidence type="ECO:0000313" key="2">
    <source>
        <dbReference type="WBParaSite" id="Gr19_v10_g7843.t2"/>
    </source>
</evidence>
<reference evidence="2" key="1">
    <citation type="submission" date="2022-11" db="UniProtKB">
        <authorList>
            <consortium name="WormBaseParasite"/>
        </authorList>
    </citation>
    <scope>IDENTIFICATION</scope>
</reference>
<evidence type="ECO:0000313" key="1">
    <source>
        <dbReference type="Proteomes" id="UP000887572"/>
    </source>
</evidence>